<dbReference type="AlphaFoldDB" id="A0A3T1CYM4"/>
<dbReference type="Proteomes" id="UP000289856">
    <property type="component" value="Chromosome"/>
</dbReference>
<keyword evidence="2" id="KW-1185">Reference proteome</keyword>
<evidence type="ECO:0008006" key="3">
    <source>
        <dbReference type="Google" id="ProtNLM"/>
    </source>
</evidence>
<proteinExistence type="predicted"/>
<accession>A0A3T1CYM4</accession>
<evidence type="ECO:0000313" key="1">
    <source>
        <dbReference type="EMBL" id="BBI30962.1"/>
    </source>
</evidence>
<organism evidence="1 2">
    <name type="scientific">Cohnella abietis</name>
    <dbReference type="NCBI Taxonomy" id="2507935"/>
    <lineage>
        <taxon>Bacteria</taxon>
        <taxon>Bacillati</taxon>
        <taxon>Bacillota</taxon>
        <taxon>Bacilli</taxon>
        <taxon>Bacillales</taxon>
        <taxon>Paenibacillaceae</taxon>
        <taxon>Cohnella</taxon>
    </lineage>
</organism>
<evidence type="ECO:0000313" key="2">
    <source>
        <dbReference type="Proteomes" id="UP000289856"/>
    </source>
</evidence>
<sequence>MIQTLANSFEANYPRIVGLFKYEPSGKTVVHVYSNKNQFQKMIGRSTEGTYVAEENIIKVYTPSSFSNQKNEDEYTFQVIHEFIHAVIQQINPAIGQVKFLDEGIAYYVSNQLEAELQTRTNFADIPTFEQLSSPEYFDKSGHEAYFFSGTIVRYISNKYGVDALNELIKNPEQIEQILNISLNQLYEQWSEDLRK</sequence>
<name>A0A3T1CYM4_9BACL</name>
<gene>
    <name evidence="1" type="ORF">KCTCHS21_03610</name>
</gene>
<protein>
    <recommendedName>
        <fullName evidence="3">Peptidase MA-like domain-containing protein</fullName>
    </recommendedName>
</protein>
<dbReference type="KEGG" id="cohn:KCTCHS21_03610"/>
<dbReference type="EMBL" id="AP019400">
    <property type="protein sequence ID" value="BBI30962.1"/>
    <property type="molecule type" value="Genomic_DNA"/>
</dbReference>
<reference evidence="1 2" key="1">
    <citation type="submission" date="2019-01" db="EMBL/GenBank/DDBJ databases">
        <title>Complete genome sequence of Cohnella hallensis HS21 isolated from Korean fir (Abies koreana) rhizospheric soil.</title>
        <authorList>
            <person name="Jiang L."/>
            <person name="Kang S.W."/>
            <person name="Kim S."/>
            <person name="Jung J."/>
            <person name="Kim C.Y."/>
            <person name="Kim D.H."/>
            <person name="Kim S.W."/>
            <person name="Lee J."/>
        </authorList>
    </citation>
    <scope>NUCLEOTIDE SEQUENCE [LARGE SCALE GENOMIC DNA]</scope>
    <source>
        <strain evidence="1 2">HS21</strain>
    </source>
</reference>